<dbReference type="GO" id="GO:0005516">
    <property type="term" value="F:calmodulin binding"/>
    <property type="evidence" value="ECO:0007669"/>
    <property type="project" value="UniProtKB-KW"/>
</dbReference>
<evidence type="ECO:0000256" key="2">
    <source>
        <dbReference type="ARBA" id="ARBA00024341"/>
    </source>
</evidence>
<feature type="region of interest" description="Disordered" evidence="3">
    <location>
        <begin position="280"/>
        <end position="345"/>
    </location>
</feature>
<dbReference type="PANTHER" id="PTHR32295">
    <property type="entry name" value="IQ-DOMAIN 5-RELATED"/>
    <property type="match status" value="1"/>
</dbReference>
<reference evidence="4" key="2">
    <citation type="journal article" date="2022" name="Hortic Res">
        <title>The genome of Dioscorea zingiberensis sheds light on the biosynthesis, origin and evolution of the medicinally important diosgenin saponins.</title>
        <authorList>
            <person name="Li Y."/>
            <person name="Tan C."/>
            <person name="Li Z."/>
            <person name="Guo J."/>
            <person name="Li S."/>
            <person name="Chen X."/>
            <person name="Wang C."/>
            <person name="Dai X."/>
            <person name="Yang H."/>
            <person name="Song W."/>
            <person name="Hou L."/>
            <person name="Xu J."/>
            <person name="Tong Z."/>
            <person name="Xu A."/>
            <person name="Yuan X."/>
            <person name="Wang W."/>
            <person name="Yang Q."/>
            <person name="Chen L."/>
            <person name="Sun Z."/>
            <person name="Wang K."/>
            <person name="Pan B."/>
            <person name="Chen J."/>
            <person name="Bao Y."/>
            <person name="Liu F."/>
            <person name="Qi X."/>
            <person name="Gang D.R."/>
            <person name="Wen J."/>
            <person name="Li J."/>
        </authorList>
    </citation>
    <scope>NUCLEOTIDE SEQUENCE</scope>
    <source>
        <strain evidence="4">Dzin_1.0</strain>
    </source>
</reference>
<organism evidence="4 5">
    <name type="scientific">Dioscorea zingiberensis</name>
    <dbReference type="NCBI Taxonomy" id="325984"/>
    <lineage>
        <taxon>Eukaryota</taxon>
        <taxon>Viridiplantae</taxon>
        <taxon>Streptophyta</taxon>
        <taxon>Embryophyta</taxon>
        <taxon>Tracheophyta</taxon>
        <taxon>Spermatophyta</taxon>
        <taxon>Magnoliopsida</taxon>
        <taxon>Liliopsida</taxon>
        <taxon>Dioscoreales</taxon>
        <taxon>Dioscoreaceae</taxon>
        <taxon>Dioscorea</taxon>
    </lineage>
</organism>
<gene>
    <name evidence="4" type="ORF">J5N97_008103</name>
</gene>
<evidence type="ECO:0000313" key="4">
    <source>
        <dbReference type="EMBL" id="KAJ0989747.1"/>
    </source>
</evidence>
<feature type="compositionally biased region" description="Low complexity" evidence="3">
    <location>
        <begin position="292"/>
        <end position="301"/>
    </location>
</feature>
<dbReference type="AlphaFoldDB" id="A0A9D5HWJ9"/>
<name>A0A9D5HWJ9_9LILI</name>
<evidence type="ECO:0008006" key="6">
    <source>
        <dbReference type="Google" id="ProtNLM"/>
    </source>
</evidence>
<dbReference type="Proteomes" id="UP001085076">
    <property type="component" value="Miscellaneous, Linkage group lg01"/>
</dbReference>
<dbReference type="Gene3D" id="1.20.5.190">
    <property type="match status" value="1"/>
</dbReference>
<comment type="caution">
    <text evidence="4">The sequence shown here is derived from an EMBL/GenBank/DDBJ whole genome shotgun (WGS) entry which is preliminary data.</text>
</comment>
<evidence type="ECO:0000256" key="1">
    <source>
        <dbReference type="ARBA" id="ARBA00022860"/>
    </source>
</evidence>
<dbReference type="Pfam" id="PF00612">
    <property type="entry name" value="IQ"/>
    <property type="match status" value="1"/>
</dbReference>
<feature type="compositionally biased region" description="Basic and acidic residues" evidence="3">
    <location>
        <begin position="319"/>
        <end position="331"/>
    </location>
</feature>
<dbReference type="OrthoDB" id="779903at2759"/>
<accession>A0A9D5HWJ9</accession>
<dbReference type="EMBL" id="JAGGNH010000001">
    <property type="protein sequence ID" value="KAJ0989747.1"/>
    <property type="molecule type" value="Genomic_DNA"/>
</dbReference>
<dbReference type="PROSITE" id="PS50096">
    <property type="entry name" value="IQ"/>
    <property type="match status" value="1"/>
</dbReference>
<protein>
    <recommendedName>
        <fullName evidence="6">Protein IQ-DOMAIN 1</fullName>
    </recommendedName>
</protein>
<evidence type="ECO:0000313" key="5">
    <source>
        <dbReference type="Proteomes" id="UP001085076"/>
    </source>
</evidence>
<keyword evidence="1" id="KW-0112">Calmodulin-binding</keyword>
<comment type="similarity">
    <text evidence="2">Belongs to the IQD family.</text>
</comment>
<dbReference type="CDD" id="cd23767">
    <property type="entry name" value="IQCD"/>
    <property type="match status" value="1"/>
</dbReference>
<evidence type="ECO:0000256" key="3">
    <source>
        <dbReference type="SAM" id="MobiDB-lite"/>
    </source>
</evidence>
<keyword evidence="5" id="KW-1185">Reference proteome</keyword>
<proteinExistence type="inferred from homology"/>
<sequence length="345" mass="38589">MGLTGCLEKSRWSSVRVYLCGDEFNSILAEDGLNSIKSSEATVTKTSTALASSLTCEASSCSIVKTESEDNSETAAAAIFIQSAFRGFLARKQCQEIRKSDKGVEVHVASPQEPSVDSEAISTEVQIGGSVDSPRIQDDNVVIQQRILRKSQSQMHRLKEEWDDSTVSSNISRLRIQNRLEAMTRRERALAYAFSQQLRTCSAKKSARTDDNEPNMGWSWLERWMATRLPENLTDECSERRTTILRKRLEMALEESCGSNNVSVNLDSFKTISENPSNGFGPVKNRMKATRSVSRIKSSSSTAYHCGSTRSNKVNKRASLREAMKEKRCKQVQENSKLNNPEKHV</sequence>
<dbReference type="PANTHER" id="PTHR32295:SF15">
    <property type="entry name" value="PROTEIN IQ-DOMAIN 33"/>
    <property type="match status" value="1"/>
</dbReference>
<dbReference type="SMART" id="SM00015">
    <property type="entry name" value="IQ"/>
    <property type="match status" value="1"/>
</dbReference>
<dbReference type="InterPro" id="IPR000048">
    <property type="entry name" value="IQ_motif_EF-hand-BS"/>
</dbReference>
<reference evidence="4" key="1">
    <citation type="submission" date="2021-03" db="EMBL/GenBank/DDBJ databases">
        <authorList>
            <person name="Li Z."/>
            <person name="Yang C."/>
        </authorList>
    </citation>
    <scope>NUCLEOTIDE SEQUENCE</scope>
    <source>
        <strain evidence="4">Dzin_1.0</strain>
        <tissue evidence="4">Leaf</tissue>
    </source>
</reference>